<name>A0A835ELW0_9POAL</name>
<accession>A0A835ELW0</accession>
<gene>
    <name evidence="1" type="ORF">HU200_035693</name>
</gene>
<sequence length="25" mass="2838">MSLGMMVTRLAWMAQRLVSSKSPTR</sequence>
<evidence type="ECO:0000313" key="1">
    <source>
        <dbReference type="EMBL" id="KAF8698176.1"/>
    </source>
</evidence>
<organism evidence="1 2">
    <name type="scientific">Digitaria exilis</name>
    <dbReference type="NCBI Taxonomy" id="1010633"/>
    <lineage>
        <taxon>Eukaryota</taxon>
        <taxon>Viridiplantae</taxon>
        <taxon>Streptophyta</taxon>
        <taxon>Embryophyta</taxon>
        <taxon>Tracheophyta</taxon>
        <taxon>Spermatophyta</taxon>
        <taxon>Magnoliopsida</taxon>
        <taxon>Liliopsida</taxon>
        <taxon>Poales</taxon>
        <taxon>Poaceae</taxon>
        <taxon>PACMAD clade</taxon>
        <taxon>Panicoideae</taxon>
        <taxon>Panicodae</taxon>
        <taxon>Paniceae</taxon>
        <taxon>Anthephorinae</taxon>
        <taxon>Digitaria</taxon>
    </lineage>
</organism>
<dbReference type="AlphaFoldDB" id="A0A835ELW0"/>
<dbReference type="Proteomes" id="UP000636709">
    <property type="component" value="Unassembled WGS sequence"/>
</dbReference>
<protein>
    <submittedName>
        <fullName evidence="1">Uncharacterized protein</fullName>
    </submittedName>
</protein>
<evidence type="ECO:0000313" key="2">
    <source>
        <dbReference type="Proteomes" id="UP000636709"/>
    </source>
</evidence>
<keyword evidence="2" id="KW-1185">Reference proteome</keyword>
<comment type="caution">
    <text evidence="1">The sequence shown here is derived from an EMBL/GenBank/DDBJ whole genome shotgun (WGS) entry which is preliminary data.</text>
</comment>
<reference evidence="1" key="1">
    <citation type="submission" date="2020-07" db="EMBL/GenBank/DDBJ databases">
        <title>Genome sequence and genetic diversity analysis of an under-domesticated orphan crop, white fonio (Digitaria exilis).</title>
        <authorList>
            <person name="Bennetzen J.L."/>
            <person name="Chen S."/>
            <person name="Ma X."/>
            <person name="Wang X."/>
            <person name="Yssel A.E.J."/>
            <person name="Chaluvadi S.R."/>
            <person name="Johnson M."/>
            <person name="Gangashetty P."/>
            <person name="Hamidou F."/>
            <person name="Sanogo M.D."/>
            <person name="Zwaenepoel A."/>
            <person name="Wallace J."/>
            <person name="Van De Peer Y."/>
            <person name="Van Deynze A."/>
        </authorList>
    </citation>
    <scope>NUCLEOTIDE SEQUENCE</scope>
    <source>
        <tissue evidence="1">Leaves</tissue>
    </source>
</reference>
<proteinExistence type="predicted"/>
<dbReference type="EMBL" id="JACEFO010001866">
    <property type="protein sequence ID" value="KAF8698176.1"/>
    <property type="molecule type" value="Genomic_DNA"/>
</dbReference>